<accession>A0A564ZAJ5</accession>
<gene>
    <name evidence="1" type="ORF">WMSIL1_LOCUS14116</name>
</gene>
<keyword evidence="2" id="KW-1185">Reference proteome</keyword>
<proteinExistence type="predicted"/>
<feature type="non-terminal residue" evidence="1">
    <location>
        <position position="165"/>
    </location>
</feature>
<protein>
    <submittedName>
        <fullName evidence="1">Uncharacterized protein</fullName>
    </submittedName>
</protein>
<reference evidence="1 2" key="1">
    <citation type="submission" date="2019-07" db="EMBL/GenBank/DDBJ databases">
        <authorList>
            <person name="Jastrzebski P J."/>
            <person name="Paukszto L."/>
            <person name="Jastrzebski P J."/>
        </authorList>
    </citation>
    <scope>NUCLEOTIDE SEQUENCE [LARGE SCALE GENOMIC DNA]</scope>
    <source>
        <strain evidence="1 2">WMS-il1</strain>
    </source>
</reference>
<evidence type="ECO:0000313" key="1">
    <source>
        <dbReference type="EMBL" id="VUZ56480.1"/>
    </source>
</evidence>
<organism evidence="1 2">
    <name type="scientific">Hymenolepis diminuta</name>
    <name type="common">Rat tapeworm</name>
    <dbReference type="NCBI Taxonomy" id="6216"/>
    <lineage>
        <taxon>Eukaryota</taxon>
        <taxon>Metazoa</taxon>
        <taxon>Spiralia</taxon>
        <taxon>Lophotrochozoa</taxon>
        <taxon>Platyhelminthes</taxon>
        <taxon>Cestoda</taxon>
        <taxon>Eucestoda</taxon>
        <taxon>Cyclophyllidea</taxon>
        <taxon>Hymenolepididae</taxon>
        <taxon>Hymenolepis</taxon>
    </lineage>
</organism>
<dbReference type="Proteomes" id="UP000321570">
    <property type="component" value="Unassembled WGS sequence"/>
</dbReference>
<evidence type="ECO:0000313" key="2">
    <source>
        <dbReference type="Proteomes" id="UP000321570"/>
    </source>
</evidence>
<dbReference type="AlphaFoldDB" id="A0A564ZAJ5"/>
<dbReference type="EMBL" id="CABIJS010000705">
    <property type="protein sequence ID" value="VUZ56480.1"/>
    <property type="molecule type" value="Genomic_DNA"/>
</dbReference>
<name>A0A564ZAJ5_HYMDI</name>
<sequence>MPIGIAAFAALTKLLQTYTEQRRGQLKTQGLQELKTKFLDSLVKGDSSKYYLDRSKLPIFHEWSDVYALQGPDWDSAITALTADLKEKGIHIDDKAKEAEAEYTKKHQEIQRQMNYIKEEHKPPVMLSNVAKKLKLAGQAALAVAAMSNMIPGPGAPSSSEGGQK</sequence>